<keyword evidence="7" id="KW-1185">Reference proteome</keyword>
<organism evidence="6 7">
    <name type="scientific">Nocardioides turkmenicus</name>
    <dbReference type="NCBI Taxonomy" id="2711220"/>
    <lineage>
        <taxon>Bacteria</taxon>
        <taxon>Bacillati</taxon>
        <taxon>Actinomycetota</taxon>
        <taxon>Actinomycetes</taxon>
        <taxon>Propionibacteriales</taxon>
        <taxon>Nocardioidaceae</taxon>
        <taxon>Nocardioides</taxon>
    </lineage>
</organism>
<dbReference type="PROSITE" id="PS50043">
    <property type="entry name" value="HTH_LUXR_2"/>
    <property type="match status" value="1"/>
</dbReference>
<reference evidence="6 7" key="1">
    <citation type="submission" date="2020-02" db="EMBL/GenBank/DDBJ databases">
        <title>Whole-genome analyses of novel actinobacteria.</title>
        <authorList>
            <person name="Sahin N."/>
        </authorList>
    </citation>
    <scope>NUCLEOTIDE SEQUENCE [LARGE SCALE GENOMIC DNA]</scope>
    <source>
        <strain evidence="6 7">KC13</strain>
    </source>
</reference>
<feature type="region of interest" description="Disordered" evidence="4">
    <location>
        <begin position="837"/>
        <end position="857"/>
    </location>
</feature>
<accession>A0A6M1QZF9</accession>
<evidence type="ECO:0000256" key="2">
    <source>
        <dbReference type="ARBA" id="ARBA00023125"/>
    </source>
</evidence>
<dbReference type="PANTHER" id="PTHR44688:SF16">
    <property type="entry name" value="DNA-BINDING TRANSCRIPTIONAL ACTIVATOR DEVR_DOSR"/>
    <property type="match status" value="1"/>
</dbReference>
<dbReference type="SUPFAM" id="SSF52540">
    <property type="entry name" value="P-loop containing nucleoside triphosphate hydrolases"/>
    <property type="match status" value="1"/>
</dbReference>
<evidence type="ECO:0000256" key="1">
    <source>
        <dbReference type="ARBA" id="ARBA00023015"/>
    </source>
</evidence>
<proteinExistence type="predicted"/>
<dbReference type="EMBL" id="JAALAA010000007">
    <property type="protein sequence ID" value="NGN93100.1"/>
    <property type="molecule type" value="Genomic_DNA"/>
</dbReference>
<dbReference type="SMART" id="SM00421">
    <property type="entry name" value="HTH_LUXR"/>
    <property type="match status" value="1"/>
</dbReference>
<dbReference type="InterPro" id="IPR036388">
    <property type="entry name" value="WH-like_DNA-bd_sf"/>
</dbReference>
<evidence type="ECO:0000256" key="4">
    <source>
        <dbReference type="SAM" id="MobiDB-lite"/>
    </source>
</evidence>
<dbReference type="GO" id="GO:0003677">
    <property type="term" value="F:DNA binding"/>
    <property type="evidence" value="ECO:0007669"/>
    <property type="project" value="UniProtKB-KW"/>
</dbReference>
<dbReference type="Pfam" id="PF00196">
    <property type="entry name" value="GerE"/>
    <property type="match status" value="1"/>
</dbReference>
<dbReference type="GO" id="GO:0006355">
    <property type="term" value="P:regulation of DNA-templated transcription"/>
    <property type="evidence" value="ECO:0007669"/>
    <property type="project" value="InterPro"/>
</dbReference>
<gene>
    <name evidence="6" type="ORF">G5C66_10175</name>
</gene>
<dbReference type="Gene3D" id="3.40.50.300">
    <property type="entry name" value="P-loop containing nucleotide triphosphate hydrolases"/>
    <property type="match status" value="1"/>
</dbReference>
<dbReference type="PRINTS" id="PR00038">
    <property type="entry name" value="HTHLUXR"/>
</dbReference>
<dbReference type="AlphaFoldDB" id="A0A6M1QZF9"/>
<keyword evidence="1" id="KW-0805">Transcription regulation</keyword>
<dbReference type="SUPFAM" id="SSF46894">
    <property type="entry name" value="C-terminal effector domain of the bipartite response regulators"/>
    <property type="match status" value="1"/>
</dbReference>
<protein>
    <recommendedName>
        <fullName evidence="5">HTH luxR-type domain-containing protein</fullName>
    </recommendedName>
</protein>
<dbReference type="InterPro" id="IPR016032">
    <property type="entry name" value="Sig_transdc_resp-reg_C-effctor"/>
</dbReference>
<dbReference type="Gene3D" id="1.10.10.10">
    <property type="entry name" value="Winged helix-like DNA-binding domain superfamily/Winged helix DNA-binding domain"/>
    <property type="match status" value="1"/>
</dbReference>
<sequence length="857" mass="90598">MSDREGVLARVVDEVADYVGAGLSVHLVGPRGSGRSEICALVADRLEDEGVPVLHVSGHRAWQNEPFAALTAAGIGTATPAGPRRTIGEMTTALSKQVSSGTVLVIDDADALDTYSVGALRNIHRQRRLLAVTSSRHQHPVAENTLMVGIAPSVQVRAPALEVDQVHEVCREILGAPVEAGSLARIAMATGGLVGLVRAIATVGPRTGVLEQLDGLWRLPRRTGWAPELASAVEPLVAGLDQDAWDGATALAVTGPVPLDEAEKLLERTVLDALFAHGLARHSEDGPGSGVVGLYPPLIGDYLITEGSAFGLVIARNHLAADQRLLDYATHRPRGADAALLHQRTQRQMADEVARARRAWTETPSAETALPLLVALRNTAAPRDQIDEVERRTPLADTQESAWMLAWFATWKAVELGDLKAAKAVLDDGLTRLPTFAATLEGARAHLQFQTEYVPELPSVEPDPRDATGAELLGVVAAERLLAAGMVEQARNLLESQQPQHLHPAGLHAFLVGLADVLGGDLERGIDFARDQLQRANESGDAMLIQAHAYLCVLGLSIAGRLTEASQAAFQSLSSSSVAAYRDVAHTGILTLGAEIAMAQGRPEYARSLASQIGGAKVAFGPWPGMVASIMAPPSGRMPSLKELCELVGQRLDAGYVTGGVFLAVEAVERGANENKHITRAASLATGTESPLLHGMGAYAAATAAGNIDALREAIVTLADAGALVFVTRAAITLAILQREAGDLAEAADTLDIAWERSEISGNRAGLFRRAATHIGLSARESEVLRLLPDGPTTASLAADLEMSTRTVETHLHNISRKTGVSGREDLARVATTWLRPAPDGDYSRDPSGDRHFTNGS</sequence>
<evidence type="ECO:0000259" key="5">
    <source>
        <dbReference type="PROSITE" id="PS50043"/>
    </source>
</evidence>
<dbReference type="PANTHER" id="PTHR44688">
    <property type="entry name" value="DNA-BINDING TRANSCRIPTIONAL ACTIVATOR DEVR_DOSR"/>
    <property type="match status" value="1"/>
</dbReference>
<keyword evidence="2" id="KW-0238">DNA-binding</keyword>
<feature type="domain" description="HTH luxR-type" evidence="5">
    <location>
        <begin position="770"/>
        <end position="835"/>
    </location>
</feature>
<feature type="compositionally biased region" description="Basic and acidic residues" evidence="4">
    <location>
        <begin position="842"/>
        <end position="857"/>
    </location>
</feature>
<name>A0A6M1QZF9_9ACTN</name>
<dbReference type="InterPro" id="IPR027417">
    <property type="entry name" value="P-loop_NTPase"/>
</dbReference>
<comment type="caution">
    <text evidence="6">The sequence shown here is derived from an EMBL/GenBank/DDBJ whole genome shotgun (WGS) entry which is preliminary data.</text>
</comment>
<dbReference type="CDD" id="cd06170">
    <property type="entry name" value="LuxR_C_like"/>
    <property type="match status" value="1"/>
</dbReference>
<evidence type="ECO:0000313" key="6">
    <source>
        <dbReference type="EMBL" id="NGN93100.1"/>
    </source>
</evidence>
<dbReference type="RefSeq" id="WP_165110836.1">
    <property type="nucleotide sequence ID" value="NZ_JAALAA010000007.1"/>
</dbReference>
<keyword evidence="3" id="KW-0804">Transcription</keyword>
<dbReference type="InterPro" id="IPR000792">
    <property type="entry name" value="Tscrpt_reg_LuxR_C"/>
</dbReference>
<evidence type="ECO:0000256" key="3">
    <source>
        <dbReference type="ARBA" id="ARBA00023163"/>
    </source>
</evidence>
<dbReference type="Proteomes" id="UP000483261">
    <property type="component" value="Unassembled WGS sequence"/>
</dbReference>
<evidence type="ECO:0000313" key="7">
    <source>
        <dbReference type="Proteomes" id="UP000483261"/>
    </source>
</evidence>